<dbReference type="InterPro" id="IPR007696">
    <property type="entry name" value="DNA_mismatch_repair_MutS_core"/>
</dbReference>
<dbReference type="GO" id="GO:0140664">
    <property type="term" value="F:ATP-dependent DNA damage sensor activity"/>
    <property type="evidence" value="ECO:0007669"/>
    <property type="project" value="InterPro"/>
</dbReference>
<feature type="domain" description="DNA mismatch repair proteins mutS family" evidence="10">
    <location>
        <begin position="674"/>
        <end position="690"/>
    </location>
</feature>
<organism evidence="11 12">
    <name type="scientific">Sulfobacillus benefaciens</name>
    <dbReference type="NCBI Taxonomy" id="453960"/>
    <lineage>
        <taxon>Bacteria</taxon>
        <taxon>Bacillati</taxon>
        <taxon>Bacillota</taxon>
        <taxon>Clostridia</taxon>
        <taxon>Eubacteriales</taxon>
        <taxon>Clostridiales Family XVII. Incertae Sedis</taxon>
        <taxon>Sulfobacillus</taxon>
    </lineage>
</organism>
<dbReference type="InterPro" id="IPR016151">
    <property type="entry name" value="DNA_mismatch_repair_MutS_N"/>
</dbReference>
<dbReference type="Pfam" id="PF05192">
    <property type="entry name" value="MutS_III"/>
    <property type="match status" value="1"/>
</dbReference>
<evidence type="ECO:0000259" key="10">
    <source>
        <dbReference type="PROSITE" id="PS00486"/>
    </source>
</evidence>
<comment type="function">
    <text evidence="8">This protein is involved in the repair of mismatches in DNA.</text>
</comment>
<evidence type="ECO:0000256" key="6">
    <source>
        <dbReference type="ARBA" id="ARBA00023204"/>
    </source>
</evidence>
<dbReference type="SUPFAM" id="SSF52540">
    <property type="entry name" value="P-loop containing nucleoside triphosphate hydrolases"/>
    <property type="match status" value="1"/>
</dbReference>
<evidence type="ECO:0000256" key="9">
    <source>
        <dbReference type="SAM" id="Coils"/>
    </source>
</evidence>
<sequence>MVKEKSTPMLDQYHRLKQQNPEALLLFRLGDFYELFEEDAILAAPVLDVQLTSRDGVIPMCGVPHHAVNQYLRKLVDHGYIVAIAEQMEDPRLTKGLVEREVVRTVSPGTFVSEDSDDNPRLAVLYGDRRGGWGLAVAEIATGQVYVTESEAKDTGAIAQEWERWHPSEYLTNLDLSLPGMAIVDDAWFKRLDRDVEQELSRGFGTPSLSGWGLAEKPRAQRALLVLWRYVEKTQHRPPDHLRQVHWYQLDQGLELSPQLLTQLDIVSKSGPSLYNALNETVTPMGAQLLKLWLERPLRQLDEIARRHQVIVFGVANPLARRHLRDILATTGDLAKWVARLNLGYGAPRDLAGVRQALNASRDLSVLVHQHGLHALWPLEVLDDPLIAELLKPLNELEETLPARFDDGGLIRDDADPHIGELRRLLQDQRESMASLEVEERERTGIRNLKIGYHRTFGYFFEVTRGQSKLIPDDWHRRQTMTNAERFTSEKLRTLEQQVDQTQLELAEAETNRVQAIIETVLGQQQMLMQLSERLAEVDVLLALAEVAEEYGYVSPKWATEPGQPFLITGMRHPVLERITQYVPNDLSVNDPIRTLIITGPNMGGKSTYMRAVALNLVLAHMGSLVAAEAMTLPVFDGIYARIGADDNIMRGQSTFMVEMEEMAWILRHASTQSLVILDELGRGTSTFDGMALARAVLERLAQSTGPIVLFATHYHELTDLQETNPYIANLTVEVLTRRGRQLVFTHRVLDGIASQSYGIDVAQMAGLPQSVIARARHYLEQWENALPRRASPVQQVTLFGPDPVALELRSTLAAIDVDELSPRDAWQWIAEWHARLQRESKP</sequence>
<keyword evidence="2 8" id="KW-0547">Nucleotide-binding</keyword>
<dbReference type="Gene3D" id="3.30.420.110">
    <property type="entry name" value="MutS, connector domain"/>
    <property type="match status" value="1"/>
</dbReference>
<keyword evidence="3 8" id="KW-0227">DNA damage</keyword>
<dbReference type="InterPro" id="IPR007861">
    <property type="entry name" value="DNA_mismatch_repair_MutS_clamp"/>
</dbReference>
<dbReference type="Pfam" id="PF05190">
    <property type="entry name" value="MutS_IV"/>
    <property type="match status" value="1"/>
</dbReference>
<dbReference type="EMBL" id="PXYW01000001">
    <property type="protein sequence ID" value="PSR35541.1"/>
    <property type="molecule type" value="Genomic_DNA"/>
</dbReference>
<keyword evidence="5 8" id="KW-0238">DNA-binding</keyword>
<dbReference type="SMART" id="SM00533">
    <property type="entry name" value="MUTSd"/>
    <property type="match status" value="1"/>
</dbReference>
<feature type="coiled-coil region" evidence="9">
    <location>
        <begin position="485"/>
        <end position="519"/>
    </location>
</feature>
<dbReference type="PIRSF" id="PIRSF037677">
    <property type="entry name" value="DNA_mis_repair_Msh6"/>
    <property type="match status" value="1"/>
</dbReference>
<evidence type="ECO:0000256" key="7">
    <source>
        <dbReference type="NCBIfam" id="TIGR01070"/>
    </source>
</evidence>
<accession>A0A2T2XM41</accession>
<dbReference type="Proteomes" id="UP000242972">
    <property type="component" value="Unassembled WGS sequence"/>
</dbReference>
<dbReference type="Pfam" id="PF01624">
    <property type="entry name" value="MutS_I"/>
    <property type="match status" value="1"/>
</dbReference>
<dbReference type="AlphaFoldDB" id="A0A2T2XM41"/>
<reference evidence="11 12" key="1">
    <citation type="journal article" date="2014" name="BMC Genomics">
        <title>Comparison of environmental and isolate Sulfobacillus genomes reveals diverse carbon, sulfur, nitrogen, and hydrogen metabolisms.</title>
        <authorList>
            <person name="Justice N.B."/>
            <person name="Norman A."/>
            <person name="Brown C.T."/>
            <person name="Singh A."/>
            <person name="Thomas B.C."/>
            <person name="Banfield J.F."/>
        </authorList>
    </citation>
    <scope>NUCLEOTIDE SEQUENCE [LARGE SCALE GENOMIC DNA]</scope>
    <source>
        <strain evidence="11">AMDSBA4</strain>
    </source>
</reference>
<evidence type="ECO:0000313" key="11">
    <source>
        <dbReference type="EMBL" id="PSR35541.1"/>
    </source>
</evidence>
<dbReference type="Pfam" id="PF05188">
    <property type="entry name" value="MutS_II"/>
    <property type="match status" value="1"/>
</dbReference>
<gene>
    <name evidence="11" type="ORF">C7B46_00690</name>
</gene>
<dbReference type="GO" id="GO:0006298">
    <property type="term" value="P:mismatch repair"/>
    <property type="evidence" value="ECO:0007669"/>
    <property type="project" value="UniProtKB-UniRule"/>
</dbReference>
<proteinExistence type="inferred from homology"/>
<dbReference type="Gene3D" id="1.10.1420.10">
    <property type="match status" value="2"/>
</dbReference>
<dbReference type="PANTHER" id="PTHR11361">
    <property type="entry name" value="DNA MISMATCH REPAIR PROTEIN MUTS FAMILY MEMBER"/>
    <property type="match status" value="1"/>
</dbReference>
<dbReference type="InterPro" id="IPR000432">
    <property type="entry name" value="DNA_mismatch_repair_MutS_C"/>
</dbReference>
<evidence type="ECO:0000313" key="12">
    <source>
        <dbReference type="Proteomes" id="UP000242972"/>
    </source>
</evidence>
<dbReference type="InterPro" id="IPR036678">
    <property type="entry name" value="MutS_con_dom_sf"/>
</dbReference>
<name>A0A2T2XM41_9FIRM</name>
<dbReference type="SUPFAM" id="SSF53150">
    <property type="entry name" value="DNA repair protein MutS, domain II"/>
    <property type="match status" value="1"/>
</dbReference>
<dbReference type="InterPro" id="IPR045076">
    <property type="entry name" value="MutS"/>
</dbReference>
<dbReference type="InterPro" id="IPR007860">
    <property type="entry name" value="DNA_mmatch_repair_MutS_con_dom"/>
</dbReference>
<dbReference type="SUPFAM" id="SSF55271">
    <property type="entry name" value="DNA repair protein MutS, domain I"/>
    <property type="match status" value="1"/>
</dbReference>
<dbReference type="SUPFAM" id="SSF48334">
    <property type="entry name" value="DNA repair protein MutS, domain III"/>
    <property type="match status" value="1"/>
</dbReference>
<evidence type="ECO:0000256" key="5">
    <source>
        <dbReference type="ARBA" id="ARBA00023125"/>
    </source>
</evidence>
<evidence type="ECO:0000256" key="1">
    <source>
        <dbReference type="ARBA" id="ARBA00006271"/>
    </source>
</evidence>
<dbReference type="PANTHER" id="PTHR11361:SF34">
    <property type="entry name" value="DNA MISMATCH REPAIR PROTEIN MSH1, MITOCHONDRIAL"/>
    <property type="match status" value="1"/>
</dbReference>
<dbReference type="PROSITE" id="PS00486">
    <property type="entry name" value="DNA_MISMATCH_REPAIR_2"/>
    <property type="match status" value="1"/>
</dbReference>
<evidence type="ECO:0000256" key="3">
    <source>
        <dbReference type="ARBA" id="ARBA00022763"/>
    </source>
</evidence>
<dbReference type="NCBIfam" id="TIGR01070">
    <property type="entry name" value="mutS1"/>
    <property type="match status" value="1"/>
</dbReference>
<dbReference type="Gene3D" id="3.40.50.300">
    <property type="entry name" value="P-loop containing nucleotide triphosphate hydrolases"/>
    <property type="match status" value="1"/>
</dbReference>
<evidence type="ECO:0000256" key="2">
    <source>
        <dbReference type="ARBA" id="ARBA00022741"/>
    </source>
</evidence>
<dbReference type="Pfam" id="PF00488">
    <property type="entry name" value="MutS_V"/>
    <property type="match status" value="1"/>
</dbReference>
<dbReference type="SMART" id="SM00534">
    <property type="entry name" value="MUTSac"/>
    <property type="match status" value="1"/>
</dbReference>
<dbReference type="InterPro" id="IPR036187">
    <property type="entry name" value="DNA_mismatch_repair_MutS_sf"/>
</dbReference>
<evidence type="ECO:0000256" key="8">
    <source>
        <dbReference type="RuleBase" id="RU003756"/>
    </source>
</evidence>
<dbReference type="Gene3D" id="3.40.1170.10">
    <property type="entry name" value="DNA repair protein MutS, domain I"/>
    <property type="match status" value="1"/>
</dbReference>
<comment type="caution">
    <text evidence="11">The sequence shown here is derived from an EMBL/GenBank/DDBJ whole genome shotgun (WGS) entry which is preliminary data.</text>
</comment>
<keyword evidence="4" id="KW-0067">ATP-binding</keyword>
<dbReference type="GO" id="GO:0005524">
    <property type="term" value="F:ATP binding"/>
    <property type="evidence" value="ECO:0007669"/>
    <property type="project" value="UniProtKB-UniRule"/>
</dbReference>
<comment type="similarity">
    <text evidence="1 8">Belongs to the DNA mismatch repair MutS family.</text>
</comment>
<evidence type="ECO:0000256" key="4">
    <source>
        <dbReference type="ARBA" id="ARBA00022840"/>
    </source>
</evidence>
<keyword evidence="9" id="KW-0175">Coiled coil</keyword>
<dbReference type="GO" id="GO:0005829">
    <property type="term" value="C:cytosol"/>
    <property type="evidence" value="ECO:0007669"/>
    <property type="project" value="TreeGrafter"/>
</dbReference>
<dbReference type="InterPro" id="IPR017261">
    <property type="entry name" value="DNA_mismatch_repair_MutS/MSH"/>
</dbReference>
<dbReference type="InterPro" id="IPR005748">
    <property type="entry name" value="DNA_mismatch_repair_MutS"/>
</dbReference>
<dbReference type="InterPro" id="IPR007695">
    <property type="entry name" value="DNA_mismatch_repair_MutS-lik_N"/>
</dbReference>
<dbReference type="NCBIfam" id="NF003810">
    <property type="entry name" value="PRK05399.1"/>
    <property type="match status" value="1"/>
</dbReference>
<protein>
    <recommendedName>
        <fullName evidence="7">DNA mismatch repair protein MutS</fullName>
    </recommendedName>
</protein>
<dbReference type="InterPro" id="IPR027417">
    <property type="entry name" value="P-loop_NTPase"/>
</dbReference>
<keyword evidence="6 8" id="KW-0234">DNA repair</keyword>
<dbReference type="GO" id="GO:0030983">
    <property type="term" value="F:mismatched DNA binding"/>
    <property type="evidence" value="ECO:0007669"/>
    <property type="project" value="InterPro"/>
</dbReference>